<dbReference type="EMBL" id="BAYX01000010">
    <property type="protein sequence ID" value="GAJ95027.1"/>
    <property type="molecule type" value="Genomic_DNA"/>
</dbReference>
<keyword evidence="5 8" id="KW-0812">Transmembrane</keyword>
<dbReference type="PANTHER" id="PTHR33908:SF11">
    <property type="entry name" value="MEMBRANE PROTEIN"/>
    <property type="match status" value="1"/>
</dbReference>
<keyword evidence="7 8" id="KW-0472">Membrane</keyword>
<evidence type="ECO:0000256" key="7">
    <source>
        <dbReference type="ARBA" id="ARBA00023136"/>
    </source>
</evidence>
<dbReference type="InterPro" id="IPR038731">
    <property type="entry name" value="RgtA/B/C-like"/>
</dbReference>
<feature type="transmembrane region" description="Helical" evidence="8">
    <location>
        <begin position="116"/>
        <end position="137"/>
    </location>
</feature>
<feature type="transmembrane region" description="Helical" evidence="8">
    <location>
        <begin position="344"/>
        <end position="366"/>
    </location>
</feature>
<proteinExistence type="predicted"/>
<dbReference type="AlphaFoldDB" id="A0AA87Q6M6"/>
<dbReference type="GO" id="GO:0016763">
    <property type="term" value="F:pentosyltransferase activity"/>
    <property type="evidence" value="ECO:0007669"/>
    <property type="project" value="TreeGrafter"/>
</dbReference>
<evidence type="ECO:0000256" key="6">
    <source>
        <dbReference type="ARBA" id="ARBA00022989"/>
    </source>
</evidence>
<feature type="transmembrane region" description="Helical" evidence="8">
    <location>
        <begin position="261"/>
        <end position="283"/>
    </location>
</feature>
<evidence type="ECO:0000256" key="4">
    <source>
        <dbReference type="ARBA" id="ARBA00022679"/>
    </source>
</evidence>
<dbReference type="GO" id="GO:0005886">
    <property type="term" value="C:plasma membrane"/>
    <property type="evidence" value="ECO:0007669"/>
    <property type="project" value="UniProtKB-SubCell"/>
</dbReference>
<evidence type="ECO:0000256" key="3">
    <source>
        <dbReference type="ARBA" id="ARBA00022676"/>
    </source>
</evidence>
<dbReference type="GO" id="GO:0009103">
    <property type="term" value="P:lipopolysaccharide biosynthetic process"/>
    <property type="evidence" value="ECO:0007669"/>
    <property type="project" value="UniProtKB-ARBA"/>
</dbReference>
<protein>
    <recommendedName>
        <fullName evidence="9">Glycosyltransferase RgtA/B/C/D-like domain-containing protein</fullName>
    </recommendedName>
</protein>
<feature type="transmembrane region" description="Helical" evidence="8">
    <location>
        <begin position="144"/>
        <end position="161"/>
    </location>
</feature>
<evidence type="ECO:0000313" key="10">
    <source>
        <dbReference type="EMBL" id="GAJ95027.1"/>
    </source>
</evidence>
<dbReference type="Proteomes" id="UP000026941">
    <property type="component" value="Unassembled WGS sequence"/>
</dbReference>
<feature type="transmembrane region" description="Helical" evidence="8">
    <location>
        <begin position="83"/>
        <end position="104"/>
    </location>
</feature>
<feature type="transmembrane region" description="Helical" evidence="8">
    <location>
        <begin position="18"/>
        <end position="37"/>
    </location>
</feature>
<name>A0AA87Q6M6_RHIRH</name>
<evidence type="ECO:0000259" key="9">
    <source>
        <dbReference type="Pfam" id="PF13231"/>
    </source>
</evidence>
<feature type="transmembrane region" description="Helical" evidence="8">
    <location>
        <begin position="320"/>
        <end position="337"/>
    </location>
</feature>
<evidence type="ECO:0000313" key="11">
    <source>
        <dbReference type="Proteomes" id="UP000026941"/>
    </source>
</evidence>
<organism evidence="10 11">
    <name type="scientific">Rhizobium rhizogenes NBRC 13257</name>
    <dbReference type="NCBI Taxonomy" id="1220581"/>
    <lineage>
        <taxon>Bacteria</taxon>
        <taxon>Pseudomonadati</taxon>
        <taxon>Pseudomonadota</taxon>
        <taxon>Alphaproteobacteria</taxon>
        <taxon>Hyphomicrobiales</taxon>
        <taxon>Rhizobiaceae</taxon>
        <taxon>Rhizobium/Agrobacterium group</taxon>
        <taxon>Rhizobium</taxon>
    </lineage>
</organism>
<dbReference type="RefSeq" id="WP_042474296.1">
    <property type="nucleotide sequence ID" value="NZ_BAYX01000010.1"/>
</dbReference>
<feature type="domain" description="Glycosyltransferase RgtA/B/C/D-like" evidence="9">
    <location>
        <begin position="61"/>
        <end position="224"/>
    </location>
</feature>
<dbReference type="InterPro" id="IPR050297">
    <property type="entry name" value="LipidA_mod_glycosyltrf_83"/>
</dbReference>
<keyword evidence="6 8" id="KW-1133">Transmembrane helix</keyword>
<keyword evidence="3" id="KW-0328">Glycosyltransferase</keyword>
<feature type="transmembrane region" description="Helical" evidence="8">
    <location>
        <begin position="295"/>
        <end position="314"/>
    </location>
</feature>
<gene>
    <name evidence="10" type="ORF">RRH01S_10_00380</name>
</gene>
<evidence type="ECO:0000256" key="8">
    <source>
        <dbReference type="SAM" id="Phobius"/>
    </source>
</evidence>
<comment type="subcellular location">
    <subcellularLocation>
        <location evidence="1">Cell membrane</location>
        <topology evidence="1">Multi-pass membrane protein</topology>
    </subcellularLocation>
</comment>
<keyword evidence="2" id="KW-1003">Cell membrane</keyword>
<accession>A0AA87Q6M6</accession>
<reference evidence="10 11" key="1">
    <citation type="submission" date="2014-05" db="EMBL/GenBank/DDBJ databases">
        <title>Whole genome shotgun sequence of Rhizobium rhizogenes NBRC 13257.</title>
        <authorList>
            <person name="Katano-Makiyama Y."/>
            <person name="Hosoyama A."/>
            <person name="Hashimoto M."/>
            <person name="Hosoyama Y."/>
            <person name="Noguchi M."/>
            <person name="Tsuchikane K."/>
            <person name="Kimura A."/>
            <person name="Ohji S."/>
            <person name="Ichikawa N."/>
            <person name="Yamazoe A."/>
            <person name="Fujita N."/>
        </authorList>
    </citation>
    <scope>NUCLEOTIDE SEQUENCE [LARGE SCALE GENOMIC DNA]</scope>
    <source>
        <strain evidence="10 11">NBRC 13257</strain>
    </source>
</reference>
<keyword evidence="4" id="KW-0808">Transferase</keyword>
<dbReference type="PANTHER" id="PTHR33908">
    <property type="entry name" value="MANNOSYLTRANSFERASE YKCB-RELATED"/>
    <property type="match status" value="1"/>
</dbReference>
<evidence type="ECO:0000256" key="1">
    <source>
        <dbReference type="ARBA" id="ARBA00004651"/>
    </source>
</evidence>
<feature type="transmembrane region" description="Helical" evidence="8">
    <location>
        <begin position="207"/>
        <end position="226"/>
    </location>
</feature>
<comment type="caution">
    <text evidence="10">The sequence shown here is derived from an EMBL/GenBank/DDBJ whole genome shotgun (WGS) entry which is preliminary data.</text>
</comment>
<dbReference type="Pfam" id="PF13231">
    <property type="entry name" value="PMT_2"/>
    <property type="match status" value="1"/>
</dbReference>
<evidence type="ECO:0000256" key="2">
    <source>
        <dbReference type="ARBA" id="ARBA00022475"/>
    </source>
</evidence>
<sequence>MSDTTNSESSHQRLSLRLAFTIIFGITLWRVIMLVFNRTDLFVDEAQYWFWGQNLDFGYYSKPPMIAWVIRFFNAISGSDSTFWIRVSAPLFHLATALMLMLTTRRLFAGDTGEEIAPWVGVIFVTLPAASLSAVLVSTDTIQILFVTIAIWAFLGLTRRSSLLEALILGASLGIAFLTKYSVLFLLPGVGIAMLTLRSARIAWRDVFIAAIVGAIVVFPNLWWNFAHDAATVRHTESIARWNGGGSGGGLVQHLLGGLGFLGAQFGVVGPVIFYAMLWAAWRLIRGKSDDREKLLIWLSVPVVAMITLQALFAKAYANWAVAAYAAGTILAVWILYRLTKKGLVVSLIIGAVVAFLLPVLTVLAYDIKLPNGDLVMKRYVGRSAISLEVADIATKANLPDIVSSDRDILADLFYTLKGKPYRIHARNFGGFPKSYYEQNFSLPSNTTADVLYVDDGPLDCTAGRSELIKSWSPEFGYKKGKTIYAYRVSPACLTPAP</sequence>
<feature type="transmembrane region" description="Helical" evidence="8">
    <location>
        <begin position="167"/>
        <end position="195"/>
    </location>
</feature>
<evidence type="ECO:0000256" key="5">
    <source>
        <dbReference type="ARBA" id="ARBA00022692"/>
    </source>
</evidence>